<evidence type="ECO:0000256" key="6">
    <source>
        <dbReference type="ARBA" id="ARBA00022670"/>
    </source>
</evidence>
<evidence type="ECO:0000256" key="7">
    <source>
        <dbReference type="ARBA" id="ARBA00022723"/>
    </source>
</evidence>
<feature type="active site" description="Charge relay system" evidence="15">
    <location>
        <position position="294"/>
    </location>
</feature>
<dbReference type="Pfam" id="PF09286">
    <property type="entry name" value="Pro-kuma_activ"/>
    <property type="match status" value="1"/>
</dbReference>
<keyword evidence="9 15" id="KW-0378">Hydrolase</keyword>
<dbReference type="AlphaFoldDB" id="A0A151GU37"/>
<sequence>MAKILVFKVLGTLLATQAIVGTATVHLDHENLLDDEAQGGAVSLDGQGFVRLSIYLKPEDPDIMESTLHNISDPSSERYGKHLTRGEAKALLRPSRESVEFVKRWLAHSGLSENRQDMNHDPMMEARLDATVSRKLLSRHLDLDAPNGRARTTISSTLPNELRQHATIIQLHHFEHASLPPSPIAKKRMVQKNIIAEVNDDDQQVDSGFNACNKGNTPTCIRKLYRMGNKYAKPHPKSLLGVVGFNTQTAQHDQLDKFLNMFADYAIGSNFSTESINGGQNPQGEYPSGEANLDIQYAIAMSYRIPVRYYPTGGEKHDFIPDLDISDPAQEYMEPWLQFASYLLELDDDDLPQVLSLSYGVNEQAVPKAYAKQVCNMFGQLGARGVSIIAASGDTGPGVSCRSNDGTNTTKFLPMFPAACPYVTSVGGTQNNGPEVAVDFSSGGFSEYWTRPAWQEEAVGSYLRNYGRKWKGYYNRDGRAFPDVAAQGKAFYIFNHDKIEAADGTSASAPVFASMIALLNDMRFEKGKSPMGFLNPWLYSIGSDAFTDIAEGKSRGCQGTSYSGAPAPKVQGAGWDAVPGWDPVTGRGTPRFDRLKSLASR</sequence>
<evidence type="ECO:0000256" key="2">
    <source>
        <dbReference type="ARBA" id="ARBA00002451"/>
    </source>
</evidence>
<dbReference type="GO" id="GO:0008240">
    <property type="term" value="F:tripeptidyl-peptidase activity"/>
    <property type="evidence" value="ECO:0007669"/>
    <property type="project" value="UniProtKB-EC"/>
</dbReference>
<gene>
    <name evidence="18" type="ORF">DCS_01727</name>
</gene>
<keyword evidence="14" id="KW-0325">Glycoprotein</keyword>
<feature type="chain" id="PRO_5007580984" description="tripeptidyl-peptidase II" evidence="16">
    <location>
        <begin position="19"/>
        <end position="601"/>
    </location>
</feature>
<dbReference type="InterPro" id="IPR000209">
    <property type="entry name" value="Peptidase_S8/S53_dom"/>
</dbReference>
<dbReference type="CDD" id="cd11377">
    <property type="entry name" value="Pro-peptidase_S53"/>
    <property type="match status" value="1"/>
</dbReference>
<evidence type="ECO:0000256" key="13">
    <source>
        <dbReference type="ARBA" id="ARBA00023145"/>
    </source>
</evidence>
<feature type="active site" description="Charge relay system" evidence="15">
    <location>
        <position position="506"/>
    </location>
</feature>
<keyword evidence="19" id="KW-1185">Reference proteome</keyword>
<comment type="caution">
    <text evidence="18">The sequence shown here is derived from an EMBL/GenBank/DDBJ whole genome shotgun (WGS) entry which is preliminary data.</text>
</comment>
<dbReference type="SMART" id="SM00944">
    <property type="entry name" value="Pro-kuma_activ"/>
    <property type="match status" value="1"/>
</dbReference>
<dbReference type="GO" id="GO:0005576">
    <property type="term" value="C:extracellular region"/>
    <property type="evidence" value="ECO:0007669"/>
    <property type="project" value="UniProtKB-SubCell"/>
</dbReference>
<comment type="subcellular location">
    <subcellularLocation>
        <location evidence="3">Secreted</location>
        <location evidence="3">Extracellular space</location>
    </subcellularLocation>
</comment>
<feature type="domain" description="Peptidase S53" evidence="17">
    <location>
        <begin position="215"/>
        <end position="601"/>
    </location>
</feature>
<evidence type="ECO:0000256" key="3">
    <source>
        <dbReference type="ARBA" id="ARBA00004239"/>
    </source>
</evidence>
<feature type="binding site" evidence="15">
    <location>
        <position position="549"/>
    </location>
    <ligand>
        <name>Ca(2+)</name>
        <dbReference type="ChEBI" id="CHEBI:29108"/>
    </ligand>
</feature>
<dbReference type="EMBL" id="LAYC01000001">
    <property type="protein sequence ID" value="KYK60590.1"/>
    <property type="molecule type" value="Genomic_DNA"/>
</dbReference>
<evidence type="ECO:0000256" key="14">
    <source>
        <dbReference type="ARBA" id="ARBA00023180"/>
    </source>
</evidence>
<dbReference type="InterPro" id="IPR036852">
    <property type="entry name" value="Peptidase_S8/S53_dom_sf"/>
</dbReference>
<dbReference type="PANTHER" id="PTHR14218">
    <property type="entry name" value="PROTEASE S8 TRIPEPTIDYL PEPTIDASE I CLN2"/>
    <property type="match status" value="1"/>
</dbReference>
<evidence type="ECO:0000256" key="10">
    <source>
        <dbReference type="ARBA" id="ARBA00022825"/>
    </source>
</evidence>
<keyword evidence="13" id="KW-0865">Zymogen</keyword>
<dbReference type="STRING" id="98403.A0A151GU37"/>
<dbReference type="PROSITE" id="PS51695">
    <property type="entry name" value="SEDOLISIN"/>
    <property type="match status" value="1"/>
</dbReference>
<feature type="binding site" evidence="15">
    <location>
        <position position="580"/>
    </location>
    <ligand>
        <name>Ca(2+)</name>
        <dbReference type="ChEBI" id="CHEBI:29108"/>
    </ligand>
</feature>
<dbReference type="Proteomes" id="UP000076580">
    <property type="component" value="Chromosome 01"/>
</dbReference>
<dbReference type="EC" id="3.4.14.10" evidence="4"/>
<keyword evidence="6 15" id="KW-0645">Protease</keyword>
<comment type="cofactor">
    <cofactor evidence="15">
        <name>Ca(2+)</name>
        <dbReference type="ChEBI" id="CHEBI:29108"/>
    </cofactor>
    <text evidence="15">Binds 1 Ca(2+) ion per subunit.</text>
</comment>
<dbReference type="GeneID" id="63714370"/>
<evidence type="ECO:0000313" key="18">
    <source>
        <dbReference type="EMBL" id="KYK60590.1"/>
    </source>
</evidence>
<dbReference type="Pfam" id="PF00082">
    <property type="entry name" value="Peptidase_S8"/>
    <property type="match status" value="1"/>
</dbReference>
<evidence type="ECO:0000256" key="12">
    <source>
        <dbReference type="ARBA" id="ARBA00023026"/>
    </source>
</evidence>
<dbReference type="SUPFAM" id="SSF52743">
    <property type="entry name" value="Subtilisin-like"/>
    <property type="match status" value="1"/>
</dbReference>
<dbReference type="InterPro" id="IPR030400">
    <property type="entry name" value="Sedolisin_dom"/>
</dbReference>
<dbReference type="InterPro" id="IPR050819">
    <property type="entry name" value="Tripeptidyl-peptidase_I"/>
</dbReference>
<keyword evidence="7 15" id="KW-0479">Metal-binding</keyword>
<evidence type="ECO:0000256" key="8">
    <source>
        <dbReference type="ARBA" id="ARBA00022729"/>
    </source>
</evidence>
<evidence type="ECO:0000256" key="9">
    <source>
        <dbReference type="ARBA" id="ARBA00022801"/>
    </source>
</evidence>
<comment type="catalytic activity">
    <reaction evidence="1">
        <text>Release of an N-terminal tripeptide from a polypeptide.</text>
        <dbReference type="EC" id="3.4.14.10"/>
    </reaction>
</comment>
<evidence type="ECO:0000256" key="1">
    <source>
        <dbReference type="ARBA" id="ARBA00001910"/>
    </source>
</evidence>
<evidence type="ECO:0000256" key="4">
    <source>
        <dbReference type="ARBA" id="ARBA00012462"/>
    </source>
</evidence>
<dbReference type="SUPFAM" id="SSF54897">
    <property type="entry name" value="Protease propeptides/inhibitors"/>
    <property type="match status" value="1"/>
</dbReference>
<feature type="active site" description="Charge relay system" evidence="15">
    <location>
        <position position="290"/>
    </location>
</feature>
<keyword evidence="5" id="KW-0964">Secreted</keyword>
<dbReference type="CDD" id="cd04056">
    <property type="entry name" value="Peptidases_S53"/>
    <property type="match status" value="1"/>
</dbReference>
<feature type="signal peptide" evidence="16">
    <location>
        <begin position="1"/>
        <end position="18"/>
    </location>
</feature>
<dbReference type="RefSeq" id="XP_040659942.1">
    <property type="nucleotide sequence ID" value="XM_040799059.1"/>
</dbReference>
<evidence type="ECO:0000259" key="17">
    <source>
        <dbReference type="PROSITE" id="PS51695"/>
    </source>
</evidence>
<evidence type="ECO:0000256" key="11">
    <source>
        <dbReference type="ARBA" id="ARBA00022837"/>
    </source>
</evidence>
<accession>A0A151GU37</accession>
<dbReference type="InterPro" id="IPR015366">
    <property type="entry name" value="S53_propep"/>
</dbReference>
<evidence type="ECO:0000256" key="5">
    <source>
        <dbReference type="ARBA" id="ARBA00022525"/>
    </source>
</evidence>
<evidence type="ECO:0000256" key="15">
    <source>
        <dbReference type="PROSITE-ProRule" id="PRU01032"/>
    </source>
</evidence>
<protein>
    <recommendedName>
        <fullName evidence="4">tripeptidyl-peptidase II</fullName>
        <ecNumber evidence="4">3.4.14.10</ecNumber>
    </recommendedName>
</protein>
<feature type="binding site" evidence="15">
    <location>
        <position position="548"/>
    </location>
    <ligand>
        <name>Ca(2+)</name>
        <dbReference type="ChEBI" id="CHEBI:29108"/>
    </ligand>
</feature>
<reference evidence="18 19" key="1">
    <citation type="journal article" date="2016" name="Sci. Rep.">
        <title>Insights into Adaptations to a Near-Obligate Nematode Endoparasitic Lifestyle from the Finished Genome of Drechmeria coniospora.</title>
        <authorList>
            <person name="Zhang L."/>
            <person name="Zhou Z."/>
            <person name="Guo Q."/>
            <person name="Fokkens L."/>
            <person name="Miskei M."/>
            <person name="Pocsi I."/>
            <person name="Zhang W."/>
            <person name="Chen M."/>
            <person name="Wang L."/>
            <person name="Sun Y."/>
            <person name="Donzelli B.G."/>
            <person name="Gibson D.M."/>
            <person name="Nelson D.R."/>
            <person name="Luo J.G."/>
            <person name="Rep M."/>
            <person name="Liu H."/>
            <person name="Yang S."/>
            <person name="Wang J."/>
            <person name="Krasnoff S.B."/>
            <person name="Xu Y."/>
            <person name="Molnar I."/>
            <person name="Lin M."/>
        </authorList>
    </citation>
    <scope>NUCLEOTIDE SEQUENCE [LARGE SCALE GENOMIC DNA]</scope>
    <source>
        <strain evidence="18 19">ARSEF 6962</strain>
    </source>
</reference>
<dbReference type="GO" id="GO:0046872">
    <property type="term" value="F:metal ion binding"/>
    <property type="evidence" value="ECO:0007669"/>
    <property type="project" value="UniProtKB-UniRule"/>
</dbReference>
<dbReference type="PANTHER" id="PTHR14218:SF10">
    <property type="entry name" value="PEPTIDASE S53 DOMAIN-CONTAINING PROTEIN"/>
    <property type="match status" value="1"/>
</dbReference>
<keyword evidence="11 15" id="KW-0106">Calcium</keyword>
<dbReference type="GO" id="GO:0006508">
    <property type="term" value="P:proteolysis"/>
    <property type="evidence" value="ECO:0007669"/>
    <property type="project" value="UniProtKB-KW"/>
</dbReference>
<keyword evidence="8 16" id="KW-0732">Signal</keyword>
<keyword evidence="12" id="KW-0843">Virulence</keyword>
<evidence type="ECO:0000256" key="16">
    <source>
        <dbReference type="SAM" id="SignalP"/>
    </source>
</evidence>
<name>A0A151GU37_DRECN</name>
<dbReference type="GO" id="GO:0004252">
    <property type="term" value="F:serine-type endopeptidase activity"/>
    <property type="evidence" value="ECO:0007669"/>
    <property type="project" value="UniProtKB-UniRule"/>
</dbReference>
<feature type="binding site" evidence="15">
    <location>
        <position position="582"/>
    </location>
    <ligand>
        <name>Ca(2+)</name>
        <dbReference type="ChEBI" id="CHEBI:29108"/>
    </ligand>
</feature>
<evidence type="ECO:0000313" key="19">
    <source>
        <dbReference type="Proteomes" id="UP000076580"/>
    </source>
</evidence>
<dbReference type="Gene3D" id="3.40.50.200">
    <property type="entry name" value="Peptidase S8/S53 domain"/>
    <property type="match status" value="1"/>
</dbReference>
<comment type="function">
    <text evidence="2">Secreted tripeptidyl-peptidase which degrades proteins at acidic pHs and is involved in virulence.</text>
</comment>
<dbReference type="FunFam" id="3.40.50.200:FF:000015">
    <property type="entry name" value="Tripeptidyl peptidase A"/>
    <property type="match status" value="1"/>
</dbReference>
<keyword evidence="10 15" id="KW-0720">Serine protease</keyword>
<proteinExistence type="predicted"/>
<dbReference type="InParanoid" id="A0A151GU37"/>
<organism evidence="18 19">
    <name type="scientific">Drechmeria coniospora</name>
    <name type="common">Nematophagous fungus</name>
    <name type="synonym">Meria coniospora</name>
    <dbReference type="NCBI Taxonomy" id="98403"/>
    <lineage>
        <taxon>Eukaryota</taxon>
        <taxon>Fungi</taxon>
        <taxon>Dikarya</taxon>
        <taxon>Ascomycota</taxon>
        <taxon>Pezizomycotina</taxon>
        <taxon>Sordariomycetes</taxon>
        <taxon>Hypocreomycetidae</taxon>
        <taxon>Hypocreales</taxon>
        <taxon>Ophiocordycipitaceae</taxon>
        <taxon>Drechmeria</taxon>
    </lineage>
</organism>